<feature type="transmembrane region" description="Helical" evidence="5">
    <location>
        <begin position="221"/>
        <end position="240"/>
    </location>
</feature>
<keyword evidence="8" id="KW-1185">Reference proteome</keyword>
<evidence type="ECO:0000313" key="8">
    <source>
        <dbReference type="Proteomes" id="UP001444625"/>
    </source>
</evidence>
<evidence type="ECO:0000256" key="5">
    <source>
        <dbReference type="SAM" id="Phobius"/>
    </source>
</evidence>
<comment type="caution">
    <text evidence="7">The sequence shown here is derived from an EMBL/GenBank/DDBJ whole genome shotgun (WGS) entry which is preliminary data.</text>
</comment>
<feature type="transmembrane region" description="Helical" evidence="5">
    <location>
        <begin position="338"/>
        <end position="360"/>
    </location>
</feature>
<evidence type="ECO:0000259" key="6">
    <source>
        <dbReference type="Pfam" id="PF12698"/>
    </source>
</evidence>
<keyword evidence="4 5" id="KW-0472">Membrane</keyword>
<keyword evidence="2 5" id="KW-0812">Transmembrane</keyword>
<evidence type="ECO:0000256" key="1">
    <source>
        <dbReference type="ARBA" id="ARBA00004141"/>
    </source>
</evidence>
<keyword evidence="3 5" id="KW-1133">Transmembrane helix</keyword>
<reference evidence="7 8" key="1">
    <citation type="submission" date="2024-05" db="EMBL/GenBank/DDBJ databases">
        <authorList>
            <person name="Haq I."/>
            <person name="Ullah Z."/>
            <person name="Ahmad R."/>
            <person name="Li M."/>
            <person name="Tong Y."/>
        </authorList>
    </citation>
    <scope>NUCLEOTIDE SEQUENCE [LARGE SCALE GENOMIC DNA]</scope>
    <source>
        <strain evidence="7 8">16A2E</strain>
    </source>
</reference>
<name>A0ABU9XKA0_9BACI</name>
<dbReference type="RefSeq" id="WP_345825410.1">
    <property type="nucleotide sequence ID" value="NZ_JBDIML010000003.1"/>
</dbReference>
<evidence type="ECO:0000256" key="2">
    <source>
        <dbReference type="ARBA" id="ARBA00022692"/>
    </source>
</evidence>
<feature type="transmembrane region" description="Helical" evidence="5">
    <location>
        <begin position="261"/>
        <end position="289"/>
    </location>
</feature>
<feature type="domain" description="ABC-2 type transporter transmembrane" evidence="6">
    <location>
        <begin position="19"/>
        <end position="411"/>
    </location>
</feature>
<evidence type="ECO:0000256" key="3">
    <source>
        <dbReference type="ARBA" id="ARBA00022989"/>
    </source>
</evidence>
<dbReference type="PANTHER" id="PTHR43027:SF1">
    <property type="entry name" value="DOXORUBICIN RESISTANCE ABC TRANSPORTER PERMEASE PROTEIN DRRC-RELATED"/>
    <property type="match status" value="1"/>
</dbReference>
<dbReference type="PANTHER" id="PTHR43027">
    <property type="entry name" value="DOXORUBICIN RESISTANCE ABC TRANSPORTER PERMEASE PROTEIN DRRC-RELATED"/>
    <property type="match status" value="1"/>
</dbReference>
<dbReference type="Pfam" id="PF12698">
    <property type="entry name" value="ABC2_membrane_3"/>
    <property type="match status" value="1"/>
</dbReference>
<dbReference type="InterPro" id="IPR013525">
    <property type="entry name" value="ABC2_TM"/>
</dbReference>
<evidence type="ECO:0000256" key="4">
    <source>
        <dbReference type="ARBA" id="ARBA00023136"/>
    </source>
</evidence>
<feature type="transmembrane region" description="Helical" evidence="5">
    <location>
        <begin position="392"/>
        <end position="414"/>
    </location>
</feature>
<proteinExistence type="predicted"/>
<gene>
    <name evidence="7" type="ORF">ABC228_12135</name>
</gene>
<organism evidence="7 8">
    <name type="scientific">Ornithinibacillus xuwenensis</name>
    <dbReference type="NCBI Taxonomy" id="3144668"/>
    <lineage>
        <taxon>Bacteria</taxon>
        <taxon>Bacillati</taxon>
        <taxon>Bacillota</taxon>
        <taxon>Bacilli</taxon>
        <taxon>Bacillales</taxon>
        <taxon>Bacillaceae</taxon>
        <taxon>Ornithinibacillus</taxon>
    </lineage>
</organism>
<feature type="transmembrane region" description="Helical" evidence="5">
    <location>
        <begin position="301"/>
        <end position="326"/>
    </location>
</feature>
<comment type="subcellular location">
    <subcellularLocation>
        <location evidence="1">Membrane</location>
        <topology evidence="1">Multi-pass membrane protein</topology>
    </subcellularLocation>
</comment>
<protein>
    <submittedName>
        <fullName evidence="7">ABC transporter permease</fullName>
    </submittedName>
</protein>
<accession>A0ABU9XKA0</accession>
<feature type="transmembrane region" description="Helical" evidence="5">
    <location>
        <begin position="20"/>
        <end position="41"/>
    </location>
</feature>
<dbReference type="Proteomes" id="UP001444625">
    <property type="component" value="Unassembled WGS sequence"/>
</dbReference>
<evidence type="ECO:0000313" key="7">
    <source>
        <dbReference type="EMBL" id="MEN2767943.1"/>
    </source>
</evidence>
<sequence>MGSFIKKDLLLFWRDRKELITVLVLPILLVVVLNFAFAGLLSDNANENLDLQLAVVNQDNELETLARLKEKLMEEGSVSNSEAEKMVEQASQLSPIPLLFNYLESDELKSWVTVHELEEGEAVKKVEDGEIDGILTIPSGFTVDSLYAALAGEVPATSLKFKMERETNNNSILFDMIHGFTDHLNFQFVVQEIGASDAEVFLPEGGFEKVGTGESFTLSQYFTIAMGALFALFLASTVATKTGLEIRQKVFYRIQLTNSNPILFLIGKMVSTFCLAWLQIMFVFVFSHFILDVFSDRTTSFWLGVIGIVTILSLAIAALAAVFTSISLRITNIDAANGIFMLVILFFGVVGGNFVPIYILPSWLQKIGEWTPNGSSLVALTNWIQYEELSSIVTPSLFLIGFFLLFTVVSVAIYPKRGKTS</sequence>
<dbReference type="InterPro" id="IPR052902">
    <property type="entry name" value="ABC-2_transporter"/>
</dbReference>
<dbReference type="EMBL" id="JBDIML010000003">
    <property type="protein sequence ID" value="MEN2767943.1"/>
    <property type="molecule type" value="Genomic_DNA"/>
</dbReference>